<dbReference type="OrthoDB" id="10265994at2759"/>
<accession>A0A511KBL3</accession>
<sequence>MAPVDLVQLTVQLRAQLKTYLAHSAAIASALEDANSMQTDVESGVQPLEACHEKLSSTYELILEQSEAEFHELDECLNLLETLEAAQNGAAAEAKARAQPPNKKRKMDGSSRAGSPASSAAASPMPTFAGSPPNPSTPLPRPVAAAKAQHVLPSKSPAQHPHPIAPAPNPKKPTPKNRRDSLNAQLPLKPGRPIAVKESKKNLMTGQQPDNYILGRIVQQLQGDKNRYSVEDVDYDPSNPTPEGGKWNTTLKSIIPLPEKGDERTYPDYDFTPGMYVLACYPETTSFYRAIVHSGPHATSLGTGKARSLLFHRRKKETQKIYRLQFDDDEGALRDVPIELVCDPTPL</sequence>
<dbReference type="Proteomes" id="UP000321518">
    <property type="component" value="Unassembled WGS sequence"/>
</dbReference>
<reference evidence="3 4" key="1">
    <citation type="submission" date="2019-07" db="EMBL/GenBank/DDBJ databases">
        <title>Rhodotorula toruloides NBRC10032 genome sequencing.</title>
        <authorList>
            <person name="Shida Y."/>
            <person name="Takaku H."/>
            <person name="Ogasawara W."/>
            <person name="Mori K."/>
        </authorList>
    </citation>
    <scope>NUCLEOTIDE SEQUENCE [LARGE SCALE GENOMIC DNA]</scope>
    <source>
        <strain evidence="3 4">NBRC10032</strain>
    </source>
</reference>
<dbReference type="InterPro" id="IPR037802">
    <property type="entry name" value="SGF29"/>
</dbReference>
<feature type="region of interest" description="Disordered" evidence="1">
    <location>
        <begin position="230"/>
        <end position="249"/>
    </location>
</feature>
<evidence type="ECO:0000313" key="3">
    <source>
        <dbReference type="EMBL" id="GEM07770.1"/>
    </source>
</evidence>
<evidence type="ECO:0000256" key="1">
    <source>
        <dbReference type="SAM" id="MobiDB-lite"/>
    </source>
</evidence>
<protein>
    <submittedName>
        <fullName evidence="3">SAGA-associated factor 29-like protein</fullName>
    </submittedName>
</protein>
<name>A0A511KBL3_RHOTO</name>
<dbReference type="PANTHER" id="PTHR21539:SF0">
    <property type="entry name" value="SAGA-ASSOCIATED FACTOR 29"/>
    <property type="match status" value="1"/>
</dbReference>
<feature type="compositionally biased region" description="Pro residues" evidence="1">
    <location>
        <begin position="132"/>
        <end position="141"/>
    </location>
</feature>
<evidence type="ECO:0000313" key="4">
    <source>
        <dbReference type="Proteomes" id="UP000321518"/>
    </source>
</evidence>
<dbReference type="PROSITE" id="PS51518">
    <property type="entry name" value="SGF29_C"/>
    <property type="match status" value="1"/>
</dbReference>
<dbReference type="EMBL" id="BJWK01000004">
    <property type="protein sequence ID" value="GEM07770.1"/>
    <property type="molecule type" value="Genomic_DNA"/>
</dbReference>
<evidence type="ECO:0000259" key="2">
    <source>
        <dbReference type="PROSITE" id="PS51518"/>
    </source>
</evidence>
<feature type="region of interest" description="Disordered" evidence="1">
    <location>
        <begin position="91"/>
        <end position="192"/>
    </location>
</feature>
<dbReference type="PANTHER" id="PTHR21539">
    <property type="entry name" value="SAGA-ASSOCIATED FACTOR 29"/>
    <property type="match status" value="1"/>
</dbReference>
<proteinExistence type="predicted"/>
<comment type="caution">
    <text evidence="3">The sequence shown here is derived from an EMBL/GenBank/DDBJ whole genome shotgun (WGS) entry which is preliminary data.</text>
</comment>
<dbReference type="AlphaFoldDB" id="A0A511KBL3"/>
<feature type="compositionally biased region" description="Pro residues" evidence="1">
    <location>
        <begin position="163"/>
        <end position="172"/>
    </location>
</feature>
<organism evidence="3 4">
    <name type="scientific">Rhodotorula toruloides</name>
    <name type="common">Yeast</name>
    <name type="synonym">Rhodosporidium toruloides</name>
    <dbReference type="NCBI Taxonomy" id="5286"/>
    <lineage>
        <taxon>Eukaryota</taxon>
        <taxon>Fungi</taxon>
        <taxon>Dikarya</taxon>
        <taxon>Basidiomycota</taxon>
        <taxon>Pucciniomycotina</taxon>
        <taxon>Microbotryomycetes</taxon>
        <taxon>Sporidiobolales</taxon>
        <taxon>Sporidiobolaceae</taxon>
        <taxon>Rhodotorula</taxon>
    </lineage>
</organism>
<feature type="domain" description="SGF29 C-terminal" evidence="2">
    <location>
        <begin position="184"/>
        <end position="347"/>
    </location>
</feature>
<gene>
    <name evidence="3" type="ORF">Rt10032_c04g1787</name>
</gene>
<dbReference type="Gene3D" id="2.30.30.140">
    <property type="match status" value="2"/>
</dbReference>
<dbReference type="GO" id="GO:0000124">
    <property type="term" value="C:SAGA complex"/>
    <property type="evidence" value="ECO:0007669"/>
    <property type="project" value="InterPro"/>
</dbReference>
<dbReference type="InterPro" id="IPR010750">
    <property type="entry name" value="SGF29_tudor-like_dom"/>
</dbReference>
<feature type="compositionally biased region" description="Low complexity" evidence="1">
    <location>
        <begin position="110"/>
        <end position="124"/>
    </location>
</feature>
<dbReference type="Pfam" id="PF07039">
    <property type="entry name" value="SGF29_Tudor"/>
    <property type="match status" value="1"/>
</dbReference>